<comment type="cofactor">
    <cofactor evidence="2">
        <name>FAD</name>
        <dbReference type="ChEBI" id="CHEBI:57692"/>
    </cofactor>
</comment>
<evidence type="ECO:0000256" key="3">
    <source>
        <dbReference type="ARBA" id="ARBA00022630"/>
    </source>
</evidence>
<evidence type="ECO:0000256" key="4">
    <source>
        <dbReference type="ARBA" id="ARBA00022643"/>
    </source>
</evidence>
<proteinExistence type="predicted"/>
<accession>A0A4P7U7Q7</accession>
<evidence type="ECO:0000313" key="15">
    <source>
        <dbReference type="Proteomes" id="UP000630594"/>
    </source>
</evidence>
<dbReference type="SUPFAM" id="SSF54292">
    <property type="entry name" value="2Fe-2S ferredoxin-like"/>
    <property type="match status" value="1"/>
</dbReference>
<evidence type="ECO:0000256" key="2">
    <source>
        <dbReference type="ARBA" id="ARBA00001974"/>
    </source>
</evidence>
<dbReference type="InterPro" id="IPR001041">
    <property type="entry name" value="2Fe-2S_ferredoxin-type"/>
</dbReference>
<feature type="domain" description="FAD-binding FR-type" evidence="11">
    <location>
        <begin position="42"/>
        <end position="144"/>
    </location>
</feature>
<dbReference type="AlphaFoldDB" id="A0A4P7U7Q7"/>
<dbReference type="OrthoDB" id="3807506at2"/>
<dbReference type="InterPro" id="IPR017938">
    <property type="entry name" value="Riboflavin_synthase-like_b-brl"/>
</dbReference>
<dbReference type="CDD" id="cd00207">
    <property type="entry name" value="fer2"/>
    <property type="match status" value="1"/>
</dbReference>
<dbReference type="InterPro" id="IPR006058">
    <property type="entry name" value="2Fe2S_fd_BS"/>
</dbReference>
<dbReference type="Proteomes" id="UP000630594">
    <property type="component" value="Unassembled WGS sequence"/>
</dbReference>
<evidence type="ECO:0000256" key="9">
    <source>
        <dbReference type="ARBA" id="ARBA00023014"/>
    </source>
</evidence>
<organism evidence="13 14">
    <name type="scientific">Nocardioides daphniae</name>
    <dbReference type="NCBI Taxonomy" id="402297"/>
    <lineage>
        <taxon>Bacteria</taxon>
        <taxon>Bacillati</taxon>
        <taxon>Actinomycetota</taxon>
        <taxon>Actinomycetes</taxon>
        <taxon>Propionibacteriales</taxon>
        <taxon>Nocardioidaceae</taxon>
        <taxon>Nocardioides</taxon>
    </lineage>
</organism>
<dbReference type="EMBL" id="BMCK01000001">
    <property type="protein sequence ID" value="GGD09934.1"/>
    <property type="molecule type" value="Genomic_DNA"/>
</dbReference>
<dbReference type="PROSITE" id="PS51085">
    <property type="entry name" value="2FE2S_FER_2"/>
    <property type="match status" value="1"/>
</dbReference>
<dbReference type="Gene3D" id="3.10.20.30">
    <property type="match status" value="1"/>
</dbReference>
<dbReference type="SUPFAM" id="SSF63380">
    <property type="entry name" value="Riboflavin synthase domain-like"/>
    <property type="match status" value="1"/>
</dbReference>
<keyword evidence="8" id="KW-0408">Iron</keyword>
<dbReference type="EMBL" id="CP038462">
    <property type="protein sequence ID" value="QCC76120.1"/>
    <property type="molecule type" value="Genomic_DNA"/>
</dbReference>
<reference evidence="13" key="4">
    <citation type="submission" date="2019-03" db="EMBL/GenBank/DDBJ databases">
        <authorList>
            <person name="Huang Y."/>
        </authorList>
    </citation>
    <scope>NUCLEOTIDE SEQUENCE</scope>
    <source>
        <strain evidence="13">JCM 16608</strain>
    </source>
</reference>
<dbReference type="InterPro" id="IPR012675">
    <property type="entry name" value="Beta-grasp_dom_sf"/>
</dbReference>
<dbReference type="CDD" id="cd06185">
    <property type="entry name" value="PDR_like"/>
    <property type="match status" value="1"/>
</dbReference>
<dbReference type="InterPro" id="IPR039261">
    <property type="entry name" value="FNR_nucleotide-bd"/>
</dbReference>
<keyword evidence="3" id="KW-0285">Flavoprotein</keyword>
<keyword evidence="4" id="KW-0288">FMN</keyword>
<dbReference type="KEGG" id="ndp:E2C04_00955"/>
<keyword evidence="6" id="KW-0479">Metal-binding</keyword>
<dbReference type="Gene3D" id="3.40.50.80">
    <property type="entry name" value="Nucleotide-binding domain of ferredoxin-NADP reductase (FNR) module"/>
    <property type="match status" value="1"/>
</dbReference>
<dbReference type="GO" id="GO:0016491">
    <property type="term" value="F:oxidoreductase activity"/>
    <property type="evidence" value="ECO:0007669"/>
    <property type="project" value="UniProtKB-KW"/>
</dbReference>
<dbReference type="Pfam" id="PF00111">
    <property type="entry name" value="Fer2"/>
    <property type="match status" value="1"/>
</dbReference>
<dbReference type="GO" id="GO:0046872">
    <property type="term" value="F:metal ion binding"/>
    <property type="evidence" value="ECO:0007669"/>
    <property type="project" value="UniProtKB-KW"/>
</dbReference>
<dbReference type="InterPro" id="IPR054582">
    <property type="entry name" value="DmmA-like_N"/>
</dbReference>
<gene>
    <name evidence="13" type="ORF">E2C04_00955</name>
    <name evidence="12" type="ORF">GCM10007231_05950</name>
</gene>
<dbReference type="PANTHER" id="PTHR47354">
    <property type="entry name" value="NADH OXIDOREDUCTASE HCR"/>
    <property type="match status" value="1"/>
</dbReference>
<dbReference type="Gene3D" id="2.40.30.10">
    <property type="entry name" value="Translation factors"/>
    <property type="match status" value="1"/>
</dbReference>
<evidence type="ECO:0000259" key="11">
    <source>
        <dbReference type="PROSITE" id="PS51384"/>
    </source>
</evidence>
<evidence type="ECO:0000256" key="1">
    <source>
        <dbReference type="ARBA" id="ARBA00001917"/>
    </source>
</evidence>
<reference evidence="13 14" key="1">
    <citation type="journal article" date="2008" name="Int. J. Syst. Evol. Microbiol.">
        <title>Nocardioides daphniae sp. nov., isolated from Daphnia cucullata (Crustacea: Cladocera).</title>
        <authorList>
            <person name="Toth E.M."/>
            <person name="Keki Z."/>
            <person name="Homonnay Z.G."/>
            <person name="Borsodi A.K."/>
            <person name="Marialigeti K."/>
            <person name="Schumann P."/>
        </authorList>
    </citation>
    <scope>NUCLEOTIDE SEQUENCE [LARGE SCALE GENOMIC DNA]</scope>
    <source>
        <strain evidence="13 14">JCM 16608</strain>
    </source>
</reference>
<evidence type="ECO:0000256" key="8">
    <source>
        <dbReference type="ARBA" id="ARBA00023004"/>
    </source>
</evidence>
<dbReference type="PANTHER" id="PTHR47354:SF1">
    <property type="entry name" value="CARNITINE MONOOXYGENASE REDUCTASE SUBUNIT"/>
    <property type="match status" value="1"/>
</dbReference>
<comment type="cofactor">
    <cofactor evidence="1">
        <name>FMN</name>
        <dbReference type="ChEBI" id="CHEBI:58210"/>
    </cofactor>
</comment>
<protein>
    <submittedName>
        <fullName evidence="12">Ferredoxin</fullName>
    </submittedName>
    <submittedName>
        <fullName evidence="13">Oxidoreductase</fullName>
    </submittedName>
</protein>
<evidence type="ECO:0000256" key="5">
    <source>
        <dbReference type="ARBA" id="ARBA00022714"/>
    </source>
</evidence>
<evidence type="ECO:0000256" key="7">
    <source>
        <dbReference type="ARBA" id="ARBA00023002"/>
    </source>
</evidence>
<reference evidence="12" key="5">
    <citation type="submission" date="2024-05" db="EMBL/GenBank/DDBJ databases">
        <authorList>
            <person name="Sun Q."/>
            <person name="Sedlacek I."/>
        </authorList>
    </citation>
    <scope>NUCLEOTIDE SEQUENCE</scope>
    <source>
        <strain evidence="12">CCM 7403</strain>
    </source>
</reference>
<dbReference type="RefSeq" id="WP_135831169.1">
    <property type="nucleotide sequence ID" value="NZ_BMCK01000001.1"/>
</dbReference>
<keyword evidence="7" id="KW-0560">Oxidoreductase</keyword>
<dbReference type="InterPro" id="IPR050415">
    <property type="entry name" value="MRET"/>
</dbReference>
<dbReference type="Proteomes" id="UP000297025">
    <property type="component" value="Chromosome"/>
</dbReference>
<evidence type="ECO:0000256" key="6">
    <source>
        <dbReference type="ARBA" id="ARBA00022723"/>
    </source>
</evidence>
<dbReference type="InterPro" id="IPR017927">
    <property type="entry name" value="FAD-bd_FR_type"/>
</dbReference>
<keyword evidence="15" id="KW-1185">Reference proteome</keyword>
<reference evidence="12" key="2">
    <citation type="journal article" date="2014" name="Int. J. Syst. Evol. Microbiol.">
        <title>Complete genome of a new Firmicutes species belonging to the dominant human colonic microbiota ('Ruminococcus bicirculans') reveals two chromosomes and a selective capacity to utilize plant glucans.</title>
        <authorList>
            <consortium name="NISC Comparative Sequencing Program"/>
            <person name="Wegmann U."/>
            <person name="Louis P."/>
            <person name="Goesmann A."/>
            <person name="Henrissat B."/>
            <person name="Duncan S.H."/>
            <person name="Flint H.J."/>
        </authorList>
    </citation>
    <scope>NUCLEOTIDE SEQUENCE</scope>
    <source>
        <strain evidence="12">CCM 7403</strain>
    </source>
</reference>
<evidence type="ECO:0000313" key="12">
    <source>
        <dbReference type="EMBL" id="GGD09934.1"/>
    </source>
</evidence>
<dbReference type="Pfam" id="PF22290">
    <property type="entry name" value="DmmA-like_N"/>
    <property type="match status" value="1"/>
</dbReference>
<reference evidence="15" key="3">
    <citation type="journal article" date="2019" name="Int. J. Syst. Evol. Microbiol.">
        <title>The Global Catalogue of Microorganisms (GCM) 10K type strain sequencing project: providing services to taxonomists for standard genome sequencing and annotation.</title>
        <authorList>
            <consortium name="The Broad Institute Genomics Platform"/>
            <consortium name="The Broad Institute Genome Sequencing Center for Infectious Disease"/>
            <person name="Wu L."/>
            <person name="Ma J."/>
        </authorList>
    </citation>
    <scope>NUCLEOTIDE SEQUENCE [LARGE SCALE GENOMIC DNA]</scope>
    <source>
        <strain evidence="15">CCM 7403</strain>
    </source>
</reference>
<feature type="domain" description="2Fe-2S ferredoxin-type" evidence="10">
    <location>
        <begin position="273"/>
        <end position="363"/>
    </location>
</feature>
<dbReference type="PROSITE" id="PS51384">
    <property type="entry name" value="FAD_FR"/>
    <property type="match status" value="1"/>
</dbReference>
<sequence>MAFRFLKKSKPSWPTTVASRSAYDPTADAPRKLEAEKLAAGTLNIDLEVAKVTTEAEGVIAITFVDPHGDELPAWEPGAHLEIHTPAGLIRQYSLCGDPANRYEYRVSVLREEAGRGGSQELHDINLVGKLITSTTPRNHFELKPSAKYLFIAGGIGVTPIRAMVAAAAQSGADYTVLYGGRSRASMAFVEELTEIAGDRLTVVPQDTDGLLDLKTALEAIDADTAVYCCGPSPLITAVEQCVEKYAPASELHFERFTASEEAAAERAEKDKGNVAFELELRRTGVTTTVGADERVLDVVLKNVPNFDYSCEEGDCGSCLAKVISGDVDHRDDDLLTAEERAANTEMYVCVSRSTGGKLVLDV</sequence>
<evidence type="ECO:0000313" key="13">
    <source>
        <dbReference type="EMBL" id="QCC76120.1"/>
    </source>
</evidence>
<name>A0A4P7U7Q7_9ACTN</name>
<dbReference type="InterPro" id="IPR036010">
    <property type="entry name" value="2Fe-2S_ferredoxin-like_sf"/>
</dbReference>
<keyword evidence="5" id="KW-0001">2Fe-2S</keyword>
<dbReference type="PRINTS" id="PR00409">
    <property type="entry name" value="PHDIOXRDTASE"/>
</dbReference>
<dbReference type="GO" id="GO:0051537">
    <property type="term" value="F:2 iron, 2 sulfur cluster binding"/>
    <property type="evidence" value="ECO:0007669"/>
    <property type="project" value="UniProtKB-KW"/>
</dbReference>
<keyword evidence="9" id="KW-0411">Iron-sulfur</keyword>
<evidence type="ECO:0000259" key="10">
    <source>
        <dbReference type="PROSITE" id="PS51085"/>
    </source>
</evidence>
<dbReference type="PROSITE" id="PS00197">
    <property type="entry name" value="2FE2S_FER_1"/>
    <property type="match status" value="1"/>
</dbReference>
<evidence type="ECO:0000313" key="14">
    <source>
        <dbReference type="Proteomes" id="UP000297025"/>
    </source>
</evidence>
<dbReference type="SUPFAM" id="SSF52343">
    <property type="entry name" value="Ferredoxin reductase-like, C-terminal NADP-linked domain"/>
    <property type="match status" value="1"/>
</dbReference>